<feature type="chain" id="PRO_5013223161" description="DUF2946 domain-containing protein" evidence="1">
    <location>
        <begin position="32"/>
        <end position="136"/>
    </location>
</feature>
<organism evidence="2 3">
    <name type="scientific">Bradyrhizobium erythrophlei</name>
    <dbReference type="NCBI Taxonomy" id="1437360"/>
    <lineage>
        <taxon>Bacteria</taxon>
        <taxon>Pseudomonadati</taxon>
        <taxon>Pseudomonadota</taxon>
        <taxon>Alphaproteobacteria</taxon>
        <taxon>Hyphomicrobiales</taxon>
        <taxon>Nitrobacteraceae</taxon>
        <taxon>Bradyrhizobium</taxon>
    </lineage>
</organism>
<evidence type="ECO:0008006" key="4">
    <source>
        <dbReference type="Google" id="ProtNLM"/>
    </source>
</evidence>
<reference evidence="2 3" key="1">
    <citation type="submission" date="2016-11" db="EMBL/GenBank/DDBJ databases">
        <authorList>
            <person name="Jaros S."/>
            <person name="Januszkiewicz K."/>
            <person name="Wedrychowicz H."/>
        </authorList>
    </citation>
    <scope>NUCLEOTIDE SEQUENCE [LARGE SCALE GENOMIC DNA]</scope>
    <source>
        <strain evidence="2 3">GAS138</strain>
    </source>
</reference>
<dbReference type="AlphaFoldDB" id="A0A1M5NW72"/>
<dbReference type="EMBL" id="LT670817">
    <property type="protein sequence ID" value="SHG93752.1"/>
    <property type="molecule type" value="Genomic_DNA"/>
</dbReference>
<dbReference type="OrthoDB" id="8129627at2"/>
<accession>A0A1M5NW72</accession>
<keyword evidence="1" id="KW-0732">Signal</keyword>
<evidence type="ECO:0000256" key="1">
    <source>
        <dbReference type="SAM" id="SignalP"/>
    </source>
</evidence>
<gene>
    <name evidence="2" type="ORF">SAMN05443248_3135</name>
</gene>
<dbReference type="Proteomes" id="UP000189796">
    <property type="component" value="Chromosome I"/>
</dbReference>
<evidence type="ECO:0000313" key="2">
    <source>
        <dbReference type="EMBL" id="SHG93752.1"/>
    </source>
</evidence>
<dbReference type="RefSeq" id="WP_079602102.1">
    <property type="nucleotide sequence ID" value="NZ_LT670817.1"/>
</dbReference>
<name>A0A1M5NW72_9BRAD</name>
<proteinExistence type="predicted"/>
<feature type="signal peptide" evidence="1">
    <location>
        <begin position="1"/>
        <end position="31"/>
    </location>
</feature>
<sequence>MKWFRSNIRPMARLAVVALAMQFLLSFGHFHGDSAQAASALADAKRLGLHNVTRLAMHSNAPHKTSSPFNHRPDGQPADDCAICAVMALAGAVVVATPPDLSAPQATAFTYLTAAADFADFNSVRVAFQPRGPPLA</sequence>
<evidence type="ECO:0000313" key="3">
    <source>
        <dbReference type="Proteomes" id="UP000189796"/>
    </source>
</evidence>
<protein>
    <recommendedName>
        <fullName evidence="4">DUF2946 domain-containing protein</fullName>
    </recommendedName>
</protein>